<dbReference type="CDD" id="cd19095">
    <property type="entry name" value="AKR_PA4992-like"/>
    <property type="match status" value="1"/>
</dbReference>
<evidence type="ECO:0000313" key="2">
    <source>
        <dbReference type="EMBL" id="VVM08142.1"/>
    </source>
</evidence>
<dbReference type="InterPro" id="IPR023210">
    <property type="entry name" value="NADP_OxRdtase_dom"/>
</dbReference>
<dbReference type="PANTHER" id="PTHR43312:SF1">
    <property type="entry name" value="NADP-DEPENDENT OXIDOREDUCTASE DOMAIN-CONTAINING PROTEIN"/>
    <property type="match status" value="1"/>
</dbReference>
<dbReference type="RefSeq" id="WP_142660966.1">
    <property type="nucleotide sequence ID" value="NZ_CABFVA020000119.1"/>
</dbReference>
<dbReference type="InterPro" id="IPR036812">
    <property type="entry name" value="NAD(P)_OxRdtase_dom_sf"/>
</dbReference>
<feature type="domain" description="NADP-dependent oxidoreductase" evidence="1">
    <location>
        <begin position="15"/>
        <end position="291"/>
    </location>
</feature>
<proteinExistence type="predicted"/>
<dbReference type="EC" id="1.1.1.-" evidence="2"/>
<name>A0A5E6MGJ8_9BACT</name>
<keyword evidence="2" id="KW-0560">Oxidoreductase</keyword>
<dbReference type="InterPro" id="IPR053135">
    <property type="entry name" value="AKR2_Oxidoreductase"/>
</dbReference>
<dbReference type="AlphaFoldDB" id="A0A5E6MGJ8"/>
<evidence type="ECO:0000313" key="3">
    <source>
        <dbReference type="Proteomes" id="UP000334923"/>
    </source>
</evidence>
<dbReference type="SUPFAM" id="SSF51430">
    <property type="entry name" value="NAD(P)-linked oxidoreductase"/>
    <property type="match status" value="1"/>
</dbReference>
<evidence type="ECO:0000259" key="1">
    <source>
        <dbReference type="Pfam" id="PF00248"/>
    </source>
</evidence>
<dbReference type="GO" id="GO:0016491">
    <property type="term" value="F:oxidoreductase activity"/>
    <property type="evidence" value="ECO:0007669"/>
    <property type="project" value="UniProtKB-KW"/>
</dbReference>
<dbReference type="PANTHER" id="PTHR43312">
    <property type="entry name" value="D-THREO-ALDOSE 1-DEHYDROGENASE"/>
    <property type="match status" value="1"/>
</dbReference>
<sequence length="308" mass="33963">MQLQPLGKTGLLVSPLGLGAAEIGFTGMDQRAATELLHFAIDHGINVIDTAAGYETSEERIGNALGPRRRRCVLISKCGWVEEGETSPADWTEKSISDSIDRSLRRLRTDHIDVMLLHSCDRPELERGEALGALRSAQEAGKVRFIGYSGDGETAEFACRLAEVSVIETSINLCDQENIEAVLPVAREARIGVLAKRALANGAWRPLVKVHPAYREYVRPYVDRFQAMGIKLAEWGATEMGWAEAALRFTLAQPGVHVALVGSACFEHLYDNMEAARRGPLPKEIVSRLRQAFRQAESRSGERWGALR</sequence>
<accession>A0A5E6MGJ8</accession>
<dbReference type="Pfam" id="PF00248">
    <property type="entry name" value="Aldo_ket_red"/>
    <property type="match status" value="1"/>
</dbReference>
<dbReference type="Proteomes" id="UP000334923">
    <property type="component" value="Unassembled WGS sequence"/>
</dbReference>
<protein>
    <submittedName>
        <fullName evidence="2">General stress protein 69</fullName>
        <ecNumber evidence="2">1.1.1.-</ecNumber>
    </submittedName>
</protein>
<dbReference type="Gene3D" id="3.20.20.100">
    <property type="entry name" value="NADP-dependent oxidoreductase domain"/>
    <property type="match status" value="1"/>
</dbReference>
<dbReference type="EMBL" id="CABFVA020000119">
    <property type="protein sequence ID" value="VVM08142.1"/>
    <property type="molecule type" value="Genomic_DNA"/>
</dbReference>
<reference evidence="2 3" key="1">
    <citation type="submission" date="2019-09" db="EMBL/GenBank/DDBJ databases">
        <authorList>
            <person name="Cremers G."/>
        </authorList>
    </citation>
    <scope>NUCLEOTIDE SEQUENCE [LARGE SCALE GENOMIC DNA]</scope>
    <source>
        <strain evidence="2">4A</strain>
    </source>
</reference>
<dbReference type="OrthoDB" id="9773828at2"/>
<gene>
    <name evidence="2" type="primary">yhdN</name>
    <name evidence="2" type="ORF">MAMT_02141</name>
</gene>
<organism evidence="2 3">
    <name type="scientific">Methylacidimicrobium tartarophylax</name>
    <dbReference type="NCBI Taxonomy" id="1041768"/>
    <lineage>
        <taxon>Bacteria</taxon>
        <taxon>Pseudomonadati</taxon>
        <taxon>Verrucomicrobiota</taxon>
        <taxon>Methylacidimicrobium</taxon>
    </lineage>
</organism>
<keyword evidence="3" id="KW-1185">Reference proteome</keyword>